<name>A0ACC0N8X5_RHOML</name>
<comment type="caution">
    <text evidence="1">The sequence shown here is derived from an EMBL/GenBank/DDBJ whole genome shotgun (WGS) entry which is preliminary data.</text>
</comment>
<accession>A0ACC0N8X5</accession>
<gene>
    <name evidence="1" type="ORF">RHMOL_Rhmol06G0050100</name>
</gene>
<dbReference type="EMBL" id="CM046393">
    <property type="protein sequence ID" value="KAI8549757.1"/>
    <property type="molecule type" value="Genomic_DNA"/>
</dbReference>
<dbReference type="Proteomes" id="UP001062846">
    <property type="component" value="Chromosome 6"/>
</dbReference>
<reference evidence="1" key="1">
    <citation type="submission" date="2022-02" db="EMBL/GenBank/DDBJ databases">
        <title>Plant Genome Project.</title>
        <authorList>
            <person name="Zhang R.-G."/>
        </authorList>
    </citation>
    <scope>NUCLEOTIDE SEQUENCE</scope>
    <source>
        <strain evidence="1">AT1</strain>
    </source>
</reference>
<keyword evidence="2" id="KW-1185">Reference proteome</keyword>
<proteinExistence type="predicted"/>
<protein>
    <submittedName>
        <fullName evidence="1">Uncharacterized protein</fullName>
    </submittedName>
</protein>
<evidence type="ECO:0000313" key="1">
    <source>
        <dbReference type="EMBL" id="KAI8549757.1"/>
    </source>
</evidence>
<organism evidence="1 2">
    <name type="scientific">Rhododendron molle</name>
    <name type="common">Chinese azalea</name>
    <name type="synonym">Azalea mollis</name>
    <dbReference type="NCBI Taxonomy" id="49168"/>
    <lineage>
        <taxon>Eukaryota</taxon>
        <taxon>Viridiplantae</taxon>
        <taxon>Streptophyta</taxon>
        <taxon>Embryophyta</taxon>
        <taxon>Tracheophyta</taxon>
        <taxon>Spermatophyta</taxon>
        <taxon>Magnoliopsida</taxon>
        <taxon>eudicotyledons</taxon>
        <taxon>Gunneridae</taxon>
        <taxon>Pentapetalae</taxon>
        <taxon>asterids</taxon>
        <taxon>Ericales</taxon>
        <taxon>Ericaceae</taxon>
        <taxon>Ericoideae</taxon>
        <taxon>Rhodoreae</taxon>
        <taxon>Rhododendron</taxon>
    </lineage>
</organism>
<evidence type="ECO:0000313" key="2">
    <source>
        <dbReference type="Proteomes" id="UP001062846"/>
    </source>
</evidence>
<sequence length="97" mass="11180">MHEYMSKLRCPMLGVEVQAHSFAETKTLGKAVRRLMRQSVDSNYFCILSTCSSLPFHRNSCQYLCKRRIHVGIKDPISCASCVILCYDYCFVVFCKL</sequence>